<evidence type="ECO:0000256" key="4">
    <source>
        <dbReference type="ARBA" id="ARBA00022827"/>
    </source>
</evidence>
<feature type="domain" description="Glucose-methanol-choline oxidoreductase C-terminal" evidence="7">
    <location>
        <begin position="328"/>
        <end position="449"/>
    </location>
</feature>
<dbReference type="PANTHER" id="PTHR42784:SF1">
    <property type="entry name" value="PYRANOSE 2-OXIDASE"/>
    <property type="match status" value="1"/>
</dbReference>
<accession>A0ABT0H383</accession>
<keyword evidence="4" id="KW-0274">FAD</keyword>
<comment type="cofactor">
    <cofactor evidence="1">
        <name>FAD</name>
        <dbReference type="ChEBI" id="CHEBI:57692"/>
    </cofactor>
</comment>
<evidence type="ECO:0000256" key="6">
    <source>
        <dbReference type="SAM" id="MobiDB-lite"/>
    </source>
</evidence>
<evidence type="ECO:0000259" key="7">
    <source>
        <dbReference type="Pfam" id="PF05199"/>
    </source>
</evidence>
<keyword evidence="9" id="KW-1185">Reference proteome</keyword>
<dbReference type="Pfam" id="PF05199">
    <property type="entry name" value="GMC_oxred_C"/>
    <property type="match status" value="1"/>
</dbReference>
<gene>
    <name evidence="8" type="ORF">M0H32_25625</name>
</gene>
<dbReference type="InterPro" id="IPR051473">
    <property type="entry name" value="P2Ox-like"/>
</dbReference>
<protein>
    <submittedName>
        <fullName evidence="8">GMC oxidoreductase</fullName>
    </submittedName>
</protein>
<evidence type="ECO:0000256" key="2">
    <source>
        <dbReference type="ARBA" id="ARBA00010790"/>
    </source>
</evidence>
<proteinExistence type="inferred from homology"/>
<evidence type="ECO:0000256" key="3">
    <source>
        <dbReference type="ARBA" id="ARBA00022630"/>
    </source>
</evidence>
<reference evidence="8" key="1">
    <citation type="submission" date="2022-04" db="EMBL/GenBank/DDBJ databases">
        <title>Roseibium sp. CAU 1639 isolated from mud.</title>
        <authorList>
            <person name="Kim W."/>
        </authorList>
    </citation>
    <scope>NUCLEOTIDE SEQUENCE</scope>
    <source>
        <strain evidence="8">CAU 1639</strain>
    </source>
</reference>
<evidence type="ECO:0000313" key="8">
    <source>
        <dbReference type="EMBL" id="MCK7615565.1"/>
    </source>
</evidence>
<evidence type="ECO:0000256" key="5">
    <source>
        <dbReference type="ARBA" id="ARBA00023002"/>
    </source>
</evidence>
<dbReference type="Gene3D" id="3.50.50.60">
    <property type="entry name" value="FAD/NAD(P)-binding domain"/>
    <property type="match status" value="2"/>
</dbReference>
<feature type="region of interest" description="Disordered" evidence="6">
    <location>
        <begin position="392"/>
        <end position="411"/>
    </location>
</feature>
<dbReference type="InterPro" id="IPR007867">
    <property type="entry name" value="GMC_OxRtase_C"/>
</dbReference>
<dbReference type="Proteomes" id="UP001431221">
    <property type="component" value="Unassembled WGS sequence"/>
</dbReference>
<evidence type="ECO:0000313" key="9">
    <source>
        <dbReference type="Proteomes" id="UP001431221"/>
    </source>
</evidence>
<comment type="similarity">
    <text evidence="2">Belongs to the GMC oxidoreductase family.</text>
</comment>
<dbReference type="EMBL" id="JALNMJ010000027">
    <property type="protein sequence ID" value="MCK7615565.1"/>
    <property type="molecule type" value="Genomic_DNA"/>
</dbReference>
<dbReference type="SUPFAM" id="SSF51905">
    <property type="entry name" value="FAD/NAD(P)-binding domain"/>
    <property type="match status" value="1"/>
</dbReference>
<evidence type="ECO:0000256" key="1">
    <source>
        <dbReference type="ARBA" id="ARBA00001974"/>
    </source>
</evidence>
<sequence length="460" mass="50345">MFVNIREIQIEKYDVIVAGSGLAAYALVKRLARGGKSALILESGMLEYDGTLQEDFTTMFGRGHFDAQYWPLHWGRMLGGTSAFWAGWCTPLTERNFRDWPISRKDLDPYYLLAAGYLRRTDAFLTYDKPFVPGFDYRPLSAEPALNLNSEPDLLEELSLADIALTTTLKELHPSDDRRSIDAISIYTPDGPDMLVKLREGQTVVLAAGGVGNAQILLSSSSESGQAVGNEEDQVGRYLMEHPHFYNCARILASADHILPKLPEDFGIAIPAVAPDDALYDQLGSIDLSIELLDSDVDLDDPVERFLVGNFTTPPIAYELNVRSEMPPEAENRLKVAEGHDPAGLRRLRAICYIGTDTFRAVDSALEFLSDTLVEAGPSRLAIRNEEIARNVTGGGHTMGTTRMGDSPRTSVVDRDCRVHGYGNLFVAGSSVFTSGGYANPTLTLMALAARLGDKISGTS</sequence>
<keyword evidence="5" id="KW-0560">Oxidoreductase</keyword>
<dbReference type="PANTHER" id="PTHR42784">
    <property type="entry name" value="PYRANOSE 2-OXIDASE"/>
    <property type="match status" value="1"/>
</dbReference>
<comment type="caution">
    <text evidence="8">The sequence shown here is derived from an EMBL/GenBank/DDBJ whole genome shotgun (WGS) entry which is preliminary data.</text>
</comment>
<keyword evidence="3" id="KW-0285">Flavoprotein</keyword>
<dbReference type="InterPro" id="IPR036188">
    <property type="entry name" value="FAD/NAD-bd_sf"/>
</dbReference>
<name>A0ABT0H383_9HYPH</name>
<organism evidence="8 9">
    <name type="scientific">Roseibium sediminicola</name>
    <dbReference type="NCBI Taxonomy" id="2933272"/>
    <lineage>
        <taxon>Bacteria</taxon>
        <taxon>Pseudomonadati</taxon>
        <taxon>Pseudomonadota</taxon>
        <taxon>Alphaproteobacteria</taxon>
        <taxon>Hyphomicrobiales</taxon>
        <taxon>Stappiaceae</taxon>
        <taxon>Roseibium</taxon>
    </lineage>
</organism>
<dbReference type="RefSeq" id="WP_248159235.1">
    <property type="nucleotide sequence ID" value="NZ_JALNMJ010000027.1"/>
</dbReference>